<protein>
    <submittedName>
        <fullName evidence="1">Uncharacterized protein</fullName>
    </submittedName>
</protein>
<evidence type="ECO:0000313" key="2">
    <source>
        <dbReference type="Proteomes" id="UP001458880"/>
    </source>
</evidence>
<evidence type="ECO:0000313" key="1">
    <source>
        <dbReference type="EMBL" id="KAK9753031.1"/>
    </source>
</evidence>
<comment type="caution">
    <text evidence="1">The sequence shown here is derived from an EMBL/GenBank/DDBJ whole genome shotgun (WGS) entry which is preliminary data.</text>
</comment>
<sequence length="182" mass="20692">MLDSWQEKWSKNRGPTWSEIAQQVKRRPNAKCWIAGRRNGARIVDGLHRLSDSYMIYDFGRFLTPPHVSLKIVAQVSPKLVLGIRKVTKPTAYMYVTYDTTRPCEIRKSIYMILDLIIGYLVSSSLEEQIRTSLGEASLELVELSKDLGVLFDAGIRFAQHIAYITDTARKSLGQDTRTDPA</sequence>
<dbReference type="EMBL" id="JASPKY010000016">
    <property type="protein sequence ID" value="KAK9753031.1"/>
    <property type="molecule type" value="Genomic_DNA"/>
</dbReference>
<reference evidence="1 2" key="1">
    <citation type="journal article" date="2024" name="BMC Genomics">
        <title>De novo assembly and annotation of Popillia japonica's genome with initial clues to its potential as an invasive pest.</title>
        <authorList>
            <person name="Cucini C."/>
            <person name="Boschi S."/>
            <person name="Funari R."/>
            <person name="Cardaioli E."/>
            <person name="Iannotti N."/>
            <person name="Marturano G."/>
            <person name="Paoli F."/>
            <person name="Bruttini M."/>
            <person name="Carapelli A."/>
            <person name="Frati F."/>
            <person name="Nardi F."/>
        </authorList>
    </citation>
    <scope>NUCLEOTIDE SEQUENCE [LARGE SCALE GENOMIC DNA]</scope>
    <source>
        <strain evidence="1">DMR45628</strain>
    </source>
</reference>
<dbReference type="AlphaFoldDB" id="A0AAW1MZI7"/>
<keyword evidence="2" id="KW-1185">Reference proteome</keyword>
<name>A0AAW1MZI7_POPJA</name>
<accession>A0AAW1MZI7</accession>
<organism evidence="1 2">
    <name type="scientific">Popillia japonica</name>
    <name type="common">Japanese beetle</name>
    <dbReference type="NCBI Taxonomy" id="7064"/>
    <lineage>
        <taxon>Eukaryota</taxon>
        <taxon>Metazoa</taxon>
        <taxon>Ecdysozoa</taxon>
        <taxon>Arthropoda</taxon>
        <taxon>Hexapoda</taxon>
        <taxon>Insecta</taxon>
        <taxon>Pterygota</taxon>
        <taxon>Neoptera</taxon>
        <taxon>Endopterygota</taxon>
        <taxon>Coleoptera</taxon>
        <taxon>Polyphaga</taxon>
        <taxon>Scarabaeiformia</taxon>
        <taxon>Scarabaeidae</taxon>
        <taxon>Rutelinae</taxon>
        <taxon>Popillia</taxon>
    </lineage>
</organism>
<proteinExistence type="predicted"/>
<gene>
    <name evidence="1" type="ORF">QE152_g3823</name>
</gene>
<dbReference type="Proteomes" id="UP001458880">
    <property type="component" value="Unassembled WGS sequence"/>
</dbReference>